<name>A0A0N7M171_9RHOB</name>
<organism evidence="6 7">
    <name type="scientific">Tropicibacter naphthalenivorans</name>
    <dbReference type="NCBI Taxonomy" id="441103"/>
    <lineage>
        <taxon>Bacteria</taxon>
        <taxon>Pseudomonadati</taxon>
        <taxon>Pseudomonadota</taxon>
        <taxon>Alphaproteobacteria</taxon>
        <taxon>Rhodobacterales</taxon>
        <taxon>Roseobacteraceae</taxon>
        <taxon>Tropicibacter</taxon>
    </lineage>
</organism>
<dbReference type="Pfam" id="PF13499">
    <property type="entry name" value="EF-hand_7"/>
    <property type="match status" value="1"/>
</dbReference>
<feature type="compositionally biased region" description="Basic and acidic residues" evidence="3">
    <location>
        <begin position="153"/>
        <end position="175"/>
    </location>
</feature>
<reference evidence="6 7" key="1">
    <citation type="submission" date="2015-09" db="EMBL/GenBank/DDBJ databases">
        <authorList>
            <consortium name="Swine Surveillance"/>
        </authorList>
    </citation>
    <scope>NUCLEOTIDE SEQUENCE [LARGE SCALE GENOMIC DNA]</scope>
    <source>
        <strain evidence="6 7">CECT 7648</strain>
    </source>
</reference>
<dbReference type="STRING" id="441103.TRN7648_03989"/>
<keyword evidence="7" id="KW-1185">Reference proteome</keyword>
<dbReference type="InterPro" id="IPR002048">
    <property type="entry name" value="EF_hand_dom"/>
</dbReference>
<feature type="region of interest" description="Disordered" evidence="3">
    <location>
        <begin position="153"/>
        <end position="189"/>
    </location>
</feature>
<dbReference type="InterPro" id="IPR011992">
    <property type="entry name" value="EF-hand-dom_pair"/>
</dbReference>
<evidence type="ECO:0000256" key="1">
    <source>
        <dbReference type="ARBA" id="ARBA00022723"/>
    </source>
</evidence>
<dbReference type="InterPro" id="IPR039647">
    <property type="entry name" value="EF_hand_pair_protein_CML-like"/>
</dbReference>
<sequence length="189" mass="20201">MKKTALMTTGVLVLAMGVAGAASAHGDRGGQRGAGFDMLFQQFDLDADGKVTADEVEQAKAQRFTDADTDGNGFLSPEELSAAATAMRAQADAARQEARQARMMARLDTDEDGQISAEEMAAAGPGANMFDRMVSRFDADNDGAISKEELETARAQMGERRKGGHDGKMRGHERGGWMPWRGQNGQSDN</sequence>
<evidence type="ECO:0000256" key="4">
    <source>
        <dbReference type="SAM" id="SignalP"/>
    </source>
</evidence>
<feature type="domain" description="EF-hand" evidence="5">
    <location>
        <begin position="55"/>
        <end position="90"/>
    </location>
</feature>
<dbReference type="EMBL" id="CYSE01000013">
    <property type="protein sequence ID" value="CUH82449.1"/>
    <property type="molecule type" value="Genomic_DNA"/>
</dbReference>
<dbReference type="Proteomes" id="UP000054935">
    <property type="component" value="Unassembled WGS sequence"/>
</dbReference>
<evidence type="ECO:0000259" key="5">
    <source>
        <dbReference type="PROSITE" id="PS50222"/>
    </source>
</evidence>
<keyword evidence="2" id="KW-0677">Repeat</keyword>
<dbReference type="PROSITE" id="PS50222">
    <property type="entry name" value="EF_HAND_2"/>
    <property type="match status" value="2"/>
</dbReference>
<dbReference type="Pfam" id="PF13202">
    <property type="entry name" value="EF-hand_5"/>
    <property type="match status" value="2"/>
</dbReference>
<dbReference type="InterPro" id="IPR018247">
    <property type="entry name" value="EF_Hand_1_Ca_BS"/>
</dbReference>
<evidence type="ECO:0000313" key="6">
    <source>
        <dbReference type="EMBL" id="CUH82449.1"/>
    </source>
</evidence>
<dbReference type="AlphaFoldDB" id="A0A0N7M171"/>
<evidence type="ECO:0000313" key="7">
    <source>
        <dbReference type="Proteomes" id="UP000054935"/>
    </source>
</evidence>
<protein>
    <submittedName>
        <fullName evidence="6">EF hand</fullName>
    </submittedName>
</protein>
<dbReference type="Gene3D" id="1.10.238.10">
    <property type="entry name" value="EF-hand"/>
    <property type="match status" value="2"/>
</dbReference>
<dbReference type="RefSeq" id="WP_058249344.1">
    <property type="nucleotide sequence ID" value="NZ_CYSE01000013.1"/>
</dbReference>
<evidence type="ECO:0000256" key="3">
    <source>
        <dbReference type="SAM" id="MobiDB-lite"/>
    </source>
</evidence>
<feature type="signal peptide" evidence="4">
    <location>
        <begin position="1"/>
        <end position="21"/>
    </location>
</feature>
<proteinExistence type="predicted"/>
<keyword evidence="1" id="KW-0479">Metal-binding</keyword>
<evidence type="ECO:0000256" key="2">
    <source>
        <dbReference type="ARBA" id="ARBA00022737"/>
    </source>
</evidence>
<feature type="domain" description="EF-hand" evidence="5">
    <location>
        <begin position="125"/>
        <end position="160"/>
    </location>
</feature>
<dbReference type="PROSITE" id="PS00018">
    <property type="entry name" value="EF_HAND_1"/>
    <property type="match status" value="2"/>
</dbReference>
<accession>A0A0N7M171</accession>
<dbReference type="SUPFAM" id="SSF47473">
    <property type="entry name" value="EF-hand"/>
    <property type="match status" value="1"/>
</dbReference>
<dbReference type="PANTHER" id="PTHR10891">
    <property type="entry name" value="EF-HAND CALCIUM-BINDING DOMAIN CONTAINING PROTEIN"/>
    <property type="match status" value="1"/>
</dbReference>
<dbReference type="SMART" id="SM00054">
    <property type="entry name" value="EFh"/>
    <property type="match status" value="4"/>
</dbReference>
<gene>
    <name evidence="6" type="ORF">TRN7648_03989</name>
</gene>
<feature type="chain" id="PRO_5006015779" evidence="4">
    <location>
        <begin position="22"/>
        <end position="189"/>
    </location>
</feature>
<dbReference type="GO" id="GO:0005509">
    <property type="term" value="F:calcium ion binding"/>
    <property type="evidence" value="ECO:0007669"/>
    <property type="project" value="InterPro"/>
</dbReference>
<keyword evidence="4" id="KW-0732">Signal</keyword>